<dbReference type="PANTHER" id="PTHR30561">
    <property type="entry name" value="SMR FAMILY PROTON-DEPENDENT DRUG EFFLUX TRANSPORTER SUGE"/>
    <property type="match status" value="1"/>
</dbReference>
<dbReference type="GO" id="GO:0015220">
    <property type="term" value="F:choline transmembrane transporter activity"/>
    <property type="evidence" value="ECO:0007669"/>
    <property type="project" value="TreeGrafter"/>
</dbReference>
<keyword evidence="12" id="KW-1185">Reference proteome</keyword>
<name>A0A222MWJ7_9BACT</name>
<keyword evidence="6 9" id="KW-0812">Transmembrane</keyword>
<dbReference type="GO" id="GO:0031460">
    <property type="term" value="P:glycine betaine transport"/>
    <property type="evidence" value="ECO:0007669"/>
    <property type="project" value="TreeGrafter"/>
</dbReference>
<keyword evidence="4" id="KW-1003">Cell membrane</keyword>
<evidence type="ECO:0000256" key="1">
    <source>
        <dbReference type="ARBA" id="ARBA00004429"/>
    </source>
</evidence>
<dbReference type="GO" id="GO:0005886">
    <property type="term" value="C:plasma membrane"/>
    <property type="evidence" value="ECO:0007669"/>
    <property type="project" value="UniProtKB-SubCell"/>
</dbReference>
<dbReference type="GO" id="GO:1903711">
    <property type="term" value="P:spermidine transmembrane transport"/>
    <property type="evidence" value="ECO:0007669"/>
    <property type="project" value="TreeGrafter"/>
</dbReference>
<evidence type="ECO:0000256" key="2">
    <source>
        <dbReference type="ARBA" id="ARBA00011358"/>
    </source>
</evidence>
<dbReference type="RefSeq" id="WP_094324788.1">
    <property type="nucleotide sequence ID" value="NZ_CP022347.1"/>
</dbReference>
<evidence type="ECO:0000256" key="5">
    <source>
        <dbReference type="ARBA" id="ARBA00022519"/>
    </source>
</evidence>
<gene>
    <name evidence="11" type="ORF">CAV_0332</name>
</gene>
<accession>A0A222MWJ7</accession>
<evidence type="ECO:0000313" key="12">
    <source>
        <dbReference type="Proteomes" id="UP000201169"/>
    </source>
</evidence>
<feature type="transmembrane region" description="Helical" evidence="10">
    <location>
        <begin position="35"/>
        <end position="51"/>
    </location>
</feature>
<dbReference type="InterPro" id="IPR045324">
    <property type="entry name" value="Small_multidrug_res"/>
</dbReference>
<feature type="transmembrane region" description="Helical" evidence="10">
    <location>
        <begin position="90"/>
        <end position="109"/>
    </location>
</feature>
<keyword evidence="5" id="KW-0997">Cell inner membrane</keyword>
<evidence type="ECO:0000256" key="6">
    <source>
        <dbReference type="ARBA" id="ARBA00022692"/>
    </source>
</evidence>
<protein>
    <recommendedName>
        <fullName evidence="3">Spermidine export protein MdtJ</fullName>
    </recommendedName>
</protein>
<reference evidence="11 12" key="1">
    <citation type="submission" date="2017-07" db="EMBL/GenBank/DDBJ databases">
        <title>Analysis of two Campylobacter avium genomes and identification of a novel hippuricase gene.</title>
        <authorList>
            <person name="Miller W.G."/>
            <person name="Chapman M.H."/>
            <person name="Yee E."/>
            <person name="Revez J."/>
            <person name="Bono J.L."/>
            <person name="Rossi M."/>
        </authorList>
    </citation>
    <scope>NUCLEOTIDE SEQUENCE [LARGE SCALE GENOMIC DNA]</scope>
    <source>
        <strain evidence="11 12">LMG 24591</strain>
    </source>
</reference>
<dbReference type="Pfam" id="PF00893">
    <property type="entry name" value="Multi_Drug_Res"/>
    <property type="match status" value="1"/>
</dbReference>
<dbReference type="GO" id="GO:0015297">
    <property type="term" value="F:antiporter activity"/>
    <property type="evidence" value="ECO:0007669"/>
    <property type="project" value="TreeGrafter"/>
</dbReference>
<keyword evidence="7 10" id="KW-1133">Transmembrane helix</keyword>
<dbReference type="InterPro" id="IPR000390">
    <property type="entry name" value="Small_drug/metabolite_transptr"/>
</dbReference>
<proteinExistence type="inferred from homology"/>
<organism evidence="11 12">
    <name type="scientific">Campylobacter avium LMG 24591</name>
    <dbReference type="NCBI Taxonomy" id="522484"/>
    <lineage>
        <taxon>Bacteria</taxon>
        <taxon>Pseudomonadati</taxon>
        <taxon>Campylobacterota</taxon>
        <taxon>Epsilonproteobacteria</taxon>
        <taxon>Campylobacterales</taxon>
        <taxon>Campylobacteraceae</taxon>
        <taxon>Campylobacter</taxon>
    </lineage>
</organism>
<evidence type="ECO:0000256" key="10">
    <source>
        <dbReference type="SAM" id="Phobius"/>
    </source>
</evidence>
<dbReference type="KEGG" id="cavi:CAV_0332"/>
<comment type="subunit">
    <text evidence="2">Forms a complex with MdtI.</text>
</comment>
<feature type="transmembrane region" description="Helical" evidence="10">
    <location>
        <begin position="63"/>
        <end position="84"/>
    </location>
</feature>
<evidence type="ECO:0000256" key="9">
    <source>
        <dbReference type="RuleBase" id="RU003942"/>
    </source>
</evidence>
<keyword evidence="8 10" id="KW-0472">Membrane</keyword>
<evidence type="ECO:0000313" key="11">
    <source>
        <dbReference type="EMBL" id="ASQ30000.1"/>
    </source>
</evidence>
<evidence type="ECO:0000256" key="4">
    <source>
        <dbReference type="ARBA" id="ARBA00022475"/>
    </source>
</evidence>
<dbReference type="Proteomes" id="UP000201169">
    <property type="component" value="Chromosome"/>
</dbReference>
<dbReference type="EMBL" id="CP022347">
    <property type="protein sequence ID" value="ASQ30000.1"/>
    <property type="molecule type" value="Genomic_DNA"/>
</dbReference>
<dbReference type="InterPro" id="IPR037185">
    <property type="entry name" value="EmrE-like"/>
</dbReference>
<comment type="similarity">
    <text evidence="9">Belongs to the drug/metabolite transporter (DMT) superfamily. Small multidrug resistance (SMR) (TC 2.A.7.1) family.</text>
</comment>
<dbReference type="OrthoDB" id="5325642at2"/>
<dbReference type="AlphaFoldDB" id="A0A222MWJ7"/>
<evidence type="ECO:0000256" key="3">
    <source>
        <dbReference type="ARBA" id="ARBA00021112"/>
    </source>
</evidence>
<dbReference type="PANTHER" id="PTHR30561:SF2">
    <property type="entry name" value="SPERMIDINE EXPORT PROTEIN MDTJ"/>
    <property type="match status" value="1"/>
</dbReference>
<comment type="subcellular location">
    <subcellularLocation>
        <location evidence="1">Cell inner membrane</location>
        <topology evidence="1">Multi-pass membrane protein</topology>
    </subcellularLocation>
    <subcellularLocation>
        <location evidence="9">Cell membrane</location>
        <topology evidence="9">Multi-pass membrane protein</topology>
    </subcellularLocation>
</comment>
<dbReference type="Gene3D" id="1.10.3730.20">
    <property type="match status" value="1"/>
</dbReference>
<sequence length="113" mass="12679">MKTLSKATLVAWFFLILAIVAEVLGTSFLKQENIFYALFMMSIFIALSYYFMGKAIVKIQVGIAYAVWELLGAVLIILVAFFVFDERLSSMQMLGLILAFIGIIMINLGEAKH</sequence>
<dbReference type="SUPFAM" id="SSF103481">
    <property type="entry name" value="Multidrug resistance efflux transporter EmrE"/>
    <property type="match status" value="1"/>
</dbReference>
<evidence type="ECO:0000256" key="8">
    <source>
        <dbReference type="ARBA" id="ARBA00023136"/>
    </source>
</evidence>
<evidence type="ECO:0000256" key="7">
    <source>
        <dbReference type="ARBA" id="ARBA00022989"/>
    </source>
</evidence>
<dbReference type="GO" id="GO:0015199">
    <property type="term" value="F:amino-acid betaine transmembrane transporter activity"/>
    <property type="evidence" value="ECO:0007669"/>
    <property type="project" value="TreeGrafter"/>
</dbReference>